<reference evidence="2 3" key="1">
    <citation type="journal article" date="2024" name="Plant Biotechnol. J.">
        <title>Dendrobium thyrsiflorum genome and its molecular insights into genes involved in important horticultural traits.</title>
        <authorList>
            <person name="Chen B."/>
            <person name="Wang J.Y."/>
            <person name="Zheng P.J."/>
            <person name="Li K.L."/>
            <person name="Liang Y.M."/>
            <person name="Chen X.F."/>
            <person name="Zhang C."/>
            <person name="Zhao X."/>
            <person name="He X."/>
            <person name="Zhang G.Q."/>
            <person name="Liu Z.J."/>
            <person name="Xu Q."/>
        </authorList>
    </citation>
    <scope>NUCLEOTIDE SEQUENCE [LARGE SCALE GENOMIC DNA]</scope>
    <source>
        <strain evidence="2">GZMU011</strain>
    </source>
</reference>
<protein>
    <submittedName>
        <fullName evidence="2">Uncharacterized protein</fullName>
    </submittedName>
</protein>
<evidence type="ECO:0000256" key="1">
    <source>
        <dbReference type="SAM" id="MobiDB-lite"/>
    </source>
</evidence>
<dbReference type="AlphaFoldDB" id="A0ABD0W7R2"/>
<evidence type="ECO:0000313" key="2">
    <source>
        <dbReference type="EMBL" id="KAL0928632.1"/>
    </source>
</evidence>
<dbReference type="EMBL" id="JANQDX010000001">
    <property type="protein sequence ID" value="KAL0928632.1"/>
    <property type="molecule type" value="Genomic_DNA"/>
</dbReference>
<keyword evidence="3" id="KW-1185">Reference proteome</keyword>
<feature type="region of interest" description="Disordered" evidence="1">
    <location>
        <begin position="59"/>
        <end position="101"/>
    </location>
</feature>
<gene>
    <name evidence="2" type="ORF">M5K25_000538</name>
</gene>
<accession>A0ABD0W7R2</accession>
<feature type="region of interest" description="Disordered" evidence="1">
    <location>
        <begin position="1"/>
        <end position="35"/>
    </location>
</feature>
<dbReference type="Proteomes" id="UP001552299">
    <property type="component" value="Unassembled WGS sequence"/>
</dbReference>
<feature type="compositionally biased region" description="Basic and acidic residues" evidence="1">
    <location>
        <begin position="69"/>
        <end position="88"/>
    </location>
</feature>
<feature type="compositionally biased region" description="Basic and acidic residues" evidence="1">
    <location>
        <begin position="26"/>
        <end position="35"/>
    </location>
</feature>
<proteinExistence type="predicted"/>
<evidence type="ECO:0000313" key="3">
    <source>
        <dbReference type="Proteomes" id="UP001552299"/>
    </source>
</evidence>
<sequence>MTRTKKATPSRAERARGRLKRQVVRTSEDVKESGRKGLVASEIDFLGRRWLLRSFRTTKTTRDMRKRRSINEKTTRCGQGERKTKESHSPTPAPFGGDQAR</sequence>
<comment type="caution">
    <text evidence="2">The sequence shown here is derived from an EMBL/GenBank/DDBJ whole genome shotgun (WGS) entry which is preliminary data.</text>
</comment>
<name>A0ABD0W7R2_DENTH</name>
<organism evidence="2 3">
    <name type="scientific">Dendrobium thyrsiflorum</name>
    <name type="common">Pinecone-like raceme dendrobium</name>
    <name type="synonym">Orchid</name>
    <dbReference type="NCBI Taxonomy" id="117978"/>
    <lineage>
        <taxon>Eukaryota</taxon>
        <taxon>Viridiplantae</taxon>
        <taxon>Streptophyta</taxon>
        <taxon>Embryophyta</taxon>
        <taxon>Tracheophyta</taxon>
        <taxon>Spermatophyta</taxon>
        <taxon>Magnoliopsida</taxon>
        <taxon>Liliopsida</taxon>
        <taxon>Asparagales</taxon>
        <taxon>Orchidaceae</taxon>
        <taxon>Epidendroideae</taxon>
        <taxon>Malaxideae</taxon>
        <taxon>Dendrobiinae</taxon>
        <taxon>Dendrobium</taxon>
    </lineage>
</organism>